<dbReference type="Proteomes" id="UP000649617">
    <property type="component" value="Unassembled WGS sequence"/>
</dbReference>
<feature type="domain" description="Methyltransferase FkbM" evidence="2">
    <location>
        <begin position="179"/>
        <end position="241"/>
    </location>
</feature>
<keyword evidence="1" id="KW-0732">Signal</keyword>
<evidence type="ECO:0000259" key="2">
    <source>
        <dbReference type="Pfam" id="PF05050"/>
    </source>
</evidence>
<dbReference type="InterPro" id="IPR026913">
    <property type="entry name" value="METTL24"/>
</dbReference>
<gene>
    <name evidence="3" type="primary">AMY1.6</name>
    <name evidence="3" type="ORF">SPIL2461_LOCUS19306</name>
</gene>
<evidence type="ECO:0000256" key="1">
    <source>
        <dbReference type="SAM" id="SignalP"/>
    </source>
</evidence>
<evidence type="ECO:0000313" key="4">
    <source>
        <dbReference type="Proteomes" id="UP000649617"/>
    </source>
</evidence>
<organism evidence="3 4">
    <name type="scientific">Symbiodinium pilosum</name>
    <name type="common">Dinoflagellate</name>
    <dbReference type="NCBI Taxonomy" id="2952"/>
    <lineage>
        <taxon>Eukaryota</taxon>
        <taxon>Sar</taxon>
        <taxon>Alveolata</taxon>
        <taxon>Dinophyceae</taxon>
        <taxon>Suessiales</taxon>
        <taxon>Symbiodiniaceae</taxon>
        <taxon>Symbiodinium</taxon>
    </lineage>
</organism>
<keyword evidence="4" id="KW-1185">Reference proteome</keyword>
<dbReference type="OrthoDB" id="410014at2759"/>
<dbReference type="SUPFAM" id="SSF53335">
    <property type="entry name" value="S-adenosyl-L-methionine-dependent methyltransferases"/>
    <property type="match status" value="1"/>
</dbReference>
<dbReference type="AlphaFoldDB" id="A0A812WLR9"/>
<comment type="caution">
    <text evidence="3">The sequence shown here is derived from an EMBL/GenBank/DDBJ whole genome shotgun (WGS) entry which is preliminary data.</text>
</comment>
<dbReference type="EMBL" id="CAJNIZ010044452">
    <property type="protein sequence ID" value="CAE7689596.1"/>
    <property type="molecule type" value="Genomic_DNA"/>
</dbReference>
<sequence>MTMTMMARASLVMLLVQQGLGKEPSNASDAECLLQKRHDFEEDGALSGLALSDSIMHFADSLQPGATQDLLRSFRICGRCKEWRRFGEERDGGYLSCVDHMEPEDIRAAYSMGIEHHDMWSMHIHDNFGVPIYQYDCTVDEPAAVCDKCKFFQSCLQGENGKGGFPDKTAWTLKQAIVKSGKDKLPDRSLLMKMDIEGAEWPTLGTASQETLSKFRQLLIEFHDLDDEKRHTEFLQTMQNLNKAWGCEKRCKS</sequence>
<dbReference type="PANTHER" id="PTHR32026">
    <property type="entry name" value="METHYLTRANSFERASE-LIKE PROTEIN 24"/>
    <property type="match status" value="1"/>
</dbReference>
<feature type="signal peptide" evidence="1">
    <location>
        <begin position="1"/>
        <end position="21"/>
    </location>
</feature>
<name>A0A812WLR9_SYMPI</name>
<dbReference type="InterPro" id="IPR029063">
    <property type="entry name" value="SAM-dependent_MTases_sf"/>
</dbReference>
<accession>A0A812WLR9</accession>
<evidence type="ECO:0000313" key="3">
    <source>
        <dbReference type="EMBL" id="CAE7689596.1"/>
    </source>
</evidence>
<dbReference type="InterPro" id="IPR006342">
    <property type="entry name" value="FkbM_mtfrase"/>
</dbReference>
<protein>
    <submittedName>
        <fullName evidence="3">AMY1.6 protein</fullName>
    </submittedName>
</protein>
<dbReference type="Pfam" id="PF05050">
    <property type="entry name" value="Methyltransf_21"/>
    <property type="match status" value="1"/>
</dbReference>
<reference evidence="3" key="1">
    <citation type="submission" date="2021-02" db="EMBL/GenBank/DDBJ databases">
        <authorList>
            <person name="Dougan E. K."/>
            <person name="Rhodes N."/>
            <person name="Thang M."/>
            <person name="Chan C."/>
        </authorList>
    </citation>
    <scope>NUCLEOTIDE SEQUENCE</scope>
</reference>
<feature type="chain" id="PRO_5032621922" evidence="1">
    <location>
        <begin position="22"/>
        <end position="253"/>
    </location>
</feature>
<proteinExistence type="predicted"/>